<reference evidence="3 4" key="1">
    <citation type="submission" date="2023-01" db="EMBL/GenBank/DDBJ databases">
        <title>Analysis of 21 Apiospora genomes using comparative genomics revels a genus with tremendous synthesis potential of carbohydrate active enzymes and secondary metabolites.</title>
        <authorList>
            <person name="Sorensen T."/>
        </authorList>
    </citation>
    <scope>NUCLEOTIDE SEQUENCE [LARGE SCALE GENOMIC DNA]</scope>
    <source>
        <strain evidence="3 4">CBS 117206</strain>
    </source>
</reference>
<feature type="signal peptide" evidence="2">
    <location>
        <begin position="1"/>
        <end position="22"/>
    </location>
</feature>
<accession>A0AAW0QE56</accession>
<dbReference type="Pfam" id="PF03583">
    <property type="entry name" value="LIP"/>
    <property type="match status" value="1"/>
</dbReference>
<proteinExistence type="predicted"/>
<organism evidence="3 4">
    <name type="scientific">Apiospora kogelbergensis</name>
    <dbReference type="NCBI Taxonomy" id="1337665"/>
    <lineage>
        <taxon>Eukaryota</taxon>
        <taxon>Fungi</taxon>
        <taxon>Dikarya</taxon>
        <taxon>Ascomycota</taxon>
        <taxon>Pezizomycotina</taxon>
        <taxon>Sordariomycetes</taxon>
        <taxon>Xylariomycetidae</taxon>
        <taxon>Amphisphaeriales</taxon>
        <taxon>Apiosporaceae</taxon>
        <taxon>Apiospora</taxon>
    </lineage>
</organism>
<dbReference type="InterPro" id="IPR005152">
    <property type="entry name" value="Lipase_secreted"/>
</dbReference>
<name>A0AAW0QE56_9PEZI</name>
<evidence type="ECO:0000313" key="4">
    <source>
        <dbReference type="Proteomes" id="UP001392437"/>
    </source>
</evidence>
<gene>
    <name evidence="3" type="ORF">PG999_014130</name>
</gene>
<dbReference type="Proteomes" id="UP001392437">
    <property type="component" value="Unassembled WGS sequence"/>
</dbReference>
<dbReference type="GO" id="GO:0004806">
    <property type="term" value="F:triacylglycerol lipase activity"/>
    <property type="evidence" value="ECO:0007669"/>
    <property type="project" value="InterPro"/>
</dbReference>
<evidence type="ECO:0000256" key="1">
    <source>
        <dbReference type="ARBA" id="ARBA00022801"/>
    </source>
</evidence>
<dbReference type="PANTHER" id="PTHR34853">
    <property type="match status" value="1"/>
</dbReference>
<dbReference type="Gene3D" id="3.40.50.1820">
    <property type="entry name" value="alpha/beta hydrolase"/>
    <property type="match status" value="1"/>
</dbReference>
<protein>
    <recommendedName>
        <fullName evidence="5">Secretory lipase</fullName>
    </recommendedName>
</protein>
<dbReference type="PANTHER" id="PTHR34853:SF5">
    <property type="entry name" value="LIP-DOMAIN-CONTAINING PROTEIN-RELATED"/>
    <property type="match status" value="1"/>
</dbReference>
<keyword evidence="2" id="KW-0732">Signal</keyword>
<comment type="caution">
    <text evidence="3">The sequence shown here is derived from an EMBL/GenBank/DDBJ whole genome shotgun (WGS) entry which is preliminary data.</text>
</comment>
<dbReference type="GO" id="GO:0016042">
    <property type="term" value="P:lipid catabolic process"/>
    <property type="evidence" value="ECO:0007669"/>
    <property type="project" value="InterPro"/>
</dbReference>
<keyword evidence="1" id="KW-0378">Hydrolase</keyword>
<keyword evidence="4" id="KW-1185">Reference proteome</keyword>
<evidence type="ECO:0008006" key="5">
    <source>
        <dbReference type="Google" id="ProtNLM"/>
    </source>
</evidence>
<evidence type="ECO:0000256" key="2">
    <source>
        <dbReference type="SAM" id="SignalP"/>
    </source>
</evidence>
<dbReference type="SUPFAM" id="SSF53474">
    <property type="entry name" value="alpha/beta-Hydrolases"/>
    <property type="match status" value="1"/>
</dbReference>
<dbReference type="Gene3D" id="1.10.260.130">
    <property type="match status" value="1"/>
</dbReference>
<evidence type="ECO:0000313" key="3">
    <source>
        <dbReference type="EMBL" id="KAK8096108.1"/>
    </source>
</evidence>
<dbReference type="EMBL" id="JAQQWP010000011">
    <property type="protein sequence ID" value="KAK8096108.1"/>
    <property type="molecule type" value="Genomic_DNA"/>
</dbReference>
<sequence length="508" mass="53439">MFPHVTALVFILLAFLVARDNALLNGLLPDLDDLLPTLDLSLLQPAAADEAPISPSQDPFYATPTNISSYREGEIVRDRLLPNEIKSGPTTTYTAGRVYQYMYRSRDSTDNPAANVATLIVPPGPANNRTLLSFASAYDSPNPDCVPSYAIRPGSPAPFGALSVDAMQLSVALDRGWYVVTSDYMGINGAFPAGRQMGFAILDSVRGALSSRARSTTGLAADARWAQYGYSIGSFGSGLAAEMARSYAPPLSRGALVGSALGGTVPNGTSLFLQNAGGAGGGLLFSAFLGLSKAYANFSALFAAEAGPARRPTFVYVGDNDVEVNNRRGVGRDVFDYLQSGRAVLFSETFRTVTSGASQQGVHGAPDTPLYVFKGARDEISARADTELLVDTYCGANASASVLYEVNTVAGHADEQLLGAPAAYDWIAGQFASGGGGAGTAGCARREVSLFSMSAAEILSFYGLAAAVDMADRLGIPFALARRGWVRISKAKLKLSTSLRDHRLAWTG</sequence>
<feature type="chain" id="PRO_5043911967" description="Secretory lipase" evidence="2">
    <location>
        <begin position="23"/>
        <end position="508"/>
    </location>
</feature>
<dbReference type="InterPro" id="IPR029058">
    <property type="entry name" value="AB_hydrolase_fold"/>
</dbReference>
<dbReference type="AlphaFoldDB" id="A0AAW0QE56"/>